<dbReference type="AlphaFoldDB" id="A0A7Y8EJ96"/>
<dbReference type="EMBL" id="JACARG010000045">
    <property type="protein sequence ID" value="NWE15714.1"/>
    <property type="molecule type" value="Genomic_DNA"/>
</dbReference>
<proteinExistence type="predicted"/>
<comment type="caution">
    <text evidence="1">The sequence shown here is derived from an EMBL/GenBank/DDBJ whole genome shotgun (WGS) entry which is preliminary data.</text>
</comment>
<organism evidence="1 2">
    <name type="scientific">Pseudomonas yamanorum</name>
    <dbReference type="NCBI Taxonomy" id="515393"/>
    <lineage>
        <taxon>Bacteria</taxon>
        <taxon>Pseudomonadati</taxon>
        <taxon>Pseudomonadota</taxon>
        <taxon>Gammaproteobacteria</taxon>
        <taxon>Pseudomonadales</taxon>
        <taxon>Pseudomonadaceae</taxon>
        <taxon>Pseudomonas</taxon>
    </lineage>
</organism>
<name>A0A7Y8EJ96_9PSED</name>
<protein>
    <submittedName>
        <fullName evidence="1">Uncharacterized protein</fullName>
    </submittedName>
</protein>
<sequence>MNQLTDCHVFWGAEMAVAEKKSASIEADGAEDFARQLYEDEDHLPLGLGQWL</sequence>
<evidence type="ECO:0000313" key="2">
    <source>
        <dbReference type="Proteomes" id="UP000531950"/>
    </source>
</evidence>
<gene>
    <name evidence="1" type="ORF">HX822_22490</name>
</gene>
<reference evidence="1 2" key="1">
    <citation type="submission" date="2020-04" db="EMBL/GenBank/DDBJ databases">
        <title>Molecular characterization of pseudomonads from Agaricus bisporus reveal novel blotch 2 pathogens in Western Europe.</title>
        <authorList>
            <person name="Taparia T."/>
            <person name="Krijger M."/>
            <person name="Haynes E."/>
            <person name="Elpinstone J.G."/>
            <person name="Noble R."/>
            <person name="Van Der Wolf J."/>
        </authorList>
    </citation>
    <scope>NUCLEOTIDE SEQUENCE [LARGE SCALE GENOMIC DNA]</scope>
    <source>
        <strain evidence="1 2">IPO3782</strain>
    </source>
</reference>
<evidence type="ECO:0000313" key="1">
    <source>
        <dbReference type="EMBL" id="NWE15714.1"/>
    </source>
</evidence>
<dbReference type="RefSeq" id="WP_177079150.1">
    <property type="nucleotide sequence ID" value="NZ_JACARG010000045.1"/>
</dbReference>
<accession>A0A7Y8EJ96</accession>
<dbReference type="Proteomes" id="UP000531950">
    <property type="component" value="Unassembled WGS sequence"/>
</dbReference>